<evidence type="ECO:0000256" key="1">
    <source>
        <dbReference type="SAM" id="MobiDB-lite"/>
    </source>
</evidence>
<feature type="region of interest" description="Disordered" evidence="1">
    <location>
        <begin position="28"/>
        <end position="73"/>
    </location>
</feature>
<evidence type="ECO:0000313" key="4">
    <source>
        <dbReference type="Proteomes" id="UP001596513"/>
    </source>
</evidence>
<protein>
    <submittedName>
        <fullName evidence="3">Uncharacterized protein</fullName>
    </submittedName>
</protein>
<feature type="signal peptide" evidence="2">
    <location>
        <begin position="1"/>
        <end position="22"/>
    </location>
</feature>
<evidence type="ECO:0000313" key="3">
    <source>
        <dbReference type="EMBL" id="MFC7669378.1"/>
    </source>
</evidence>
<proteinExistence type="predicted"/>
<keyword evidence="2" id="KW-0732">Signal</keyword>
<keyword evidence="4" id="KW-1185">Reference proteome</keyword>
<feature type="chain" id="PRO_5046872485" evidence="2">
    <location>
        <begin position="23"/>
        <end position="73"/>
    </location>
</feature>
<dbReference type="EMBL" id="JBHTEK010000001">
    <property type="protein sequence ID" value="MFC7669378.1"/>
    <property type="molecule type" value="Genomic_DNA"/>
</dbReference>
<name>A0ABW2UAP2_9BACT</name>
<gene>
    <name evidence="3" type="ORF">ACFQT0_19950</name>
</gene>
<evidence type="ECO:0000256" key="2">
    <source>
        <dbReference type="SAM" id="SignalP"/>
    </source>
</evidence>
<reference evidence="4" key="1">
    <citation type="journal article" date="2019" name="Int. J. Syst. Evol. Microbiol.">
        <title>The Global Catalogue of Microorganisms (GCM) 10K type strain sequencing project: providing services to taxonomists for standard genome sequencing and annotation.</title>
        <authorList>
            <consortium name="The Broad Institute Genomics Platform"/>
            <consortium name="The Broad Institute Genome Sequencing Center for Infectious Disease"/>
            <person name="Wu L."/>
            <person name="Ma J."/>
        </authorList>
    </citation>
    <scope>NUCLEOTIDE SEQUENCE [LARGE SCALE GENOMIC DNA]</scope>
    <source>
        <strain evidence="4">JCM 19635</strain>
    </source>
</reference>
<dbReference type="RefSeq" id="WP_380204884.1">
    <property type="nucleotide sequence ID" value="NZ_JBHTEK010000001.1"/>
</dbReference>
<comment type="caution">
    <text evidence="3">The sequence shown here is derived from an EMBL/GenBank/DDBJ whole genome shotgun (WGS) entry which is preliminary data.</text>
</comment>
<accession>A0ABW2UAP2</accession>
<organism evidence="3 4">
    <name type="scientific">Hymenobacter humi</name>
    <dbReference type="NCBI Taxonomy" id="1411620"/>
    <lineage>
        <taxon>Bacteria</taxon>
        <taxon>Pseudomonadati</taxon>
        <taxon>Bacteroidota</taxon>
        <taxon>Cytophagia</taxon>
        <taxon>Cytophagales</taxon>
        <taxon>Hymenobacteraceae</taxon>
        <taxon>Hymenobacter</taxon>
    </lineage>
</organism>
<sequence length="73" mass="7424">MKTLFRTPLAALGLLAFLTNCASTVTEKEKPSAMSQPLEAPTATGALRPDSTGAAATAPDARTPSDATTPPPQ</sequence>
<dbReference type="Proteomes" id="UP001596513">
    <property type="component" value="Unassembled WGS sequence"/>
</dbReference>